<feature type="coiled-coil region" evidence="1">
    <location>
        <begin position="266"/>
        <end position="353"/>
    </location>
</feature>
<name>A0A084FVS9_PSEDA</name>
<dbReference type="HOGENOM" id="CLU_001023_0_0_1"/>
<evidence type="ECO:0000256" key="2">
    <source>
        <dbReference type="SAM" id="MobiDB-lite"/>
    </source>
</evidence>
<feature type="compositionally biased region" description="Polar residues" evidence="2">
    <location>
        <begin position="688"/>
        <end position="702"/>
    </location>
</feature>
<protein>
    <submittedName>
        <fullName evidence="4">PH domain-containing protein</fullName>
    </submittedName>
</protein>
<dbReference type="SMART" id="SM00233">
    <property type="entry name" value="PH"/>
    <property type="match status" value="1"/>
</dbReference>
<dbReference type="InterPro" id="IPR001849">
    <property type="entry name" value="PH_domain"/>
</dbReference>
<dbReference type="GO" id="GO:0000226">
    <property type="term" value="P:microtubule cytoskeleton organization"/>
    <property type="evidence" value="ECO:0007669"/>
    <property type="project" value="TreeGrafter"/>
</dbReference>
<feature type="domain" description="PH" evidence="3">
    <location>
        <begin position="1509"/>
        <end position="1620"/>
    </location>
</feature>
<keyword evidence="5" id="KW-1185">Reference proteome</keyword>
<dbReference type="InterPro" id="IPR053005">
    <property type="entry name" value="Nuclear_Pos-Cytoskel_Interact"/>
</dbReference>
<feature type="coiled-coil region" evidence="1">
    <location>
        <begin position="203"/>
        <end position="230"/>
    </location>
</feature>
<proteinExistence type="predicted"/>
<dbReference type="Pfam" id="PF12814">
    <property type="entry name" value="Mcp5_PH"/>
    <property type="match status" value="1"/>
</dbReference>
<dbReference type="GeneID" id="27728921"/>
<feature type="region of interest" description="Disordered" evidence="2">
    <location>
        <begin position="1652"/>
        <end position="1674"/>
    </location>
</feature>
<dbReference type="PANTHER" id="PTHR28190:SF1">
    <property type="entry name" value="NUCLEAR MIGRATION PROTEIN NUM1"/>
    <property type="match status" value="1"/>
</dbReference>
<evidence type="ECO:0000256" key="1">
    <source>
        <dbReference type="SAM" id="Coils"/>
    </source>
</evidence>
<evidence type="ECO:0000259" key="3">
    <source>
        <dbReference type="PROSITE" id="PS50003"/>
    </source>
</evidence>
<dbReference type="RefSeq" id="XP_016638990.1">
    <property type="nucleotide sequence ID" value="XM_016791146.1"/>
</dbReference>
<feature type="region of interest" description="Disordered" evidence="2">
    <location>
        <begin position="127"/>
        <end position="179"/>
    </location>
</feature>
<feature type="compositionally biased region" description="Acidic residues" evidence="2">
    <location>
        <begin position="676"/>
        <end position="685"/>
    </location>
</feature>
<dbReference type="GO" id="GO:0015631">
    <property type="term" value="F:tubulin binding"/>
    <property type="evidence" value="ECO:0007669"/>
    <property type="project" value="TreeGrafter"/>
</dbReference>
<dbReference type="KEGG" id="sapo:SAPIO_CDS9849"/>
<dbReference type="EMBL" id="JOWA01000154">
    <property type="protein sequence ID" value="KEZ39191.1"/>
    <property type="molecule type" value="Genomic_DNA"/>
</dbReference>
<dbReference type="PROSITE" id="PS50003">
    <property type="entry name" value="PH_DOMAIN"/>
    <property type="match status" value="1"/>
</dbReference>
<feature type="compositionally biased region" description="Basic and acidic residues" evidence="2">
    <location>
        <begin position="1218"/>
        <end position="1229"/>
    </location>
</feature>
<dbReference type="SUPFAM" id="SSF50729">
    <property type="entry name" value="PH domain-like"/>
    <property type="match status" value="1"/>
</dbReference>
<dbReference type="Proteomes" id="UP000028545">
    <property type="component" value="Unassembled WGS sequence"/>
</dbReference>
<sequence length="1813" mass="197683">MATPNPPNRPPVTGGPDIENDPFIAAPHQQPLRYSGFDSKLFALGPASSPGQAKRALEAHLAETERRMAEAGKLGTALVQQQKELRDRLAEVESMQTEGQLSTDLRTKLAEIERDYNDVARQTARAFLPKQRVPSNEAAAGSPYVPEGKGGRRSVSPSKFESQATGSPTKLSIPNRKLRNQPANRIHDIEFAAEISTSLIAQVRNLQALLAEKDEELRDIVTEKSRLEIDTEGLQQRLKVLDESEHKYKEENWNLETQIQELYASQKEAAEREKRLTQSLNVLQAEKTKAQRDLDEVKLSHAKLTEEHAASIKQHDIELGTAKRNIATAESERLTMQRKLDDLTSQNQELARAFSSQRAKIAERDALSGLSEDDFETATDNLTPEHSPPPSPVKGTPRHSVLESETLKTSLQHAQRTIQSQRTQLHREKTEKLELKRMLQDARDEVEKLRGEGGAPTNRRSKKMDVKDTKKYSKLLLGGARSSREEIYIDDEWEEHQGDSSPRLPGSRSRSPGTPRSPSRDAEATDHFETANETSDAAFETANERGTETEDFQTGAEEFSGSDSDETETESPSRGVRHQRSNISMPISFKKHPNRESFHSTASTSNDEEEIFGDSRTPTSIQPPPRMRLRVSRGYLRRSRQPSEEPALPSSPPSLANSSASGTPRQSGQSLFAELADLDGSDDESYGGTPSRNLFGSSDSISSIPQLRPFPSMVRLPMVDSGVMTEPSKVDAEETVVTPTAIPKSIMVDSGTMTEQIEPPILSPVSVVHLERPSSRALDVDRPMSIGSGTFLSLDEGIDADRSRPVSTLSYSDSGAQYDPEIGEKLSKFPLPPSIAKKPLIPVLGLASIESQEVTPVTEPEPPVVVPPLGLTSIETQDIAPVAEPKPLLSLVSVEAQEVAPVVEPEPPVATLALSSIHAEELEPKAEPVIEPSIPTLSISGIHSAVLDPKAVPETLPPAPELSVSKIQSQSLEPDNRPLDLSVAEAMGLVAVTARAVEEVAPAPELSMTTINSQALEPRAEPEVVVPPQELSLAPISSQELEPEAVPAPVLSLASIQSEAVEPKAEPQVVPTLTLAGINSQVLQPRAEPEVLPNLSMVNISSLEVEPREEPRILPVLTMTNINSQDLEPKAEPEPPAPTPIPLGFSSVRSEHILPVAEPVPEPVVLTTSSIFSEFVAPISPKPSVEVLPQFGFTSIQSIETQPVSPRSPWRDGFILPRDSDSPFDELRPRATFARPSVLGWDKERGSTPPIIAEDETRQSPSQTPQPETPESQRPLKDMSTNSNFRIVRKPKVTMSDSGAQTSLTSDELDSIFQAKQASAGYGHARQESLGSSMGTPGTVRIRRGSTDSTGSVIRSRGRLIDAAIDRPGSPASVRSPTTELPPLPANHRQVIEAARSGSSGGGQGASGSMGPPLWPASALRNRPRTPATSKPTSPVPGSPTPRAVRAGSITGQAEAHPAVKYHRSGQSSVTSFASELDNRFNMQTSGGMGMGTGFGPNTDPRMIQAITQTMIGEYLWKYTRKTGRGELSENRHRRYFWVHPYTRTLYWSDRDPTTAGRTELKAKSVPIEAVRVVTDDNPLPPGLHRKSLVVLSPGRTIKFTCTTGQRHEIWFNALSYLLLRTADDAQSDTEEMAGHITQEDVDEFNPQYGQRRAAAGTSTARRTALPSISSYNSRATRTDTSAIEASLNIPTLTPSKANRTNEQRPYGTLTRLSGYLKSGQVFSSIRSRHTVVSPDLYDTSEVHDSAEDLRAILERQDRESDRLENVRACCDGKHDVGTLPRTTKRHHRSALTHAHPGASVASTPASTLRSRA</sequence>
<dbReference type="GO" id="GO:0005938">
    <property type="term" value="C:cell cortex"/>
    <property type="evidence" value="ECO:0007669"/>
    <property type="project" value="InterPro"/>
</dbReference>
<reference evidence="4 5" key="1">
    <citation type="journal article" date="2014" name="Genome Announc.">
        <title>Draft genome sequence of the pathogenic fungus Scedosporium apiospermum.</title>
        <authorList>
            <person name="Vandeputte P."/>
            <person name="Ghamrawi S."/>
            <person name="Rechenmann M."/>
            <person name="Iltis A."/>
            <person name="Giraud S."/>
            <person name="Fleury M."/>
            <person name="Thornton C."/>
            <person name="Delhaes L."/>
            <person name="Meyer W."/>
            <person name="Papon N."/>
            <person name="Bouchara J.P."/>
        </authorList>
    </citation>
    <scope>NUCLEOTIDE SEQUENCE [LARGE SCALE GENOMIC DNA]</scope>
    <source>
        <strain evidence="4 5">IHEM 14462</strain>
    </source>
</reference>
<feature type="compositionally biased region" description="Polar residues" evidence="2">
    <location>
        <begin position="1801"/>
        <end position="1813"/>
    </location>
</feature>
<feature type="compositionally biased region" description="Low complexity" evidence="2">
    <location>
        <begin position="644"/>
        <end position="661"/>
    </location>
</feature>
<feature type="region of interest" description="Disordered" evidence="2">
    <location>
        <begin position="1"/>
        <end position="24"/>
    </location>
</feature>
<feature type="compositionally biased region" description="Basic residues" evidence="2">
    <location>
        <begin position="627"/>
        <end position="640"/>
    </location>
</feature>
<feature type="compositionally biased region" description="Low complexity" evidence="2">
    <location>
        <begin position="500"/>
        <end position="517"/>
    </location>
</feature>
<feature type="compositionally biased region" description="Low complexity" evidence="2">
    <location>
        <begin position="1259"/>
        <end position="1273"/>
    </location>
</feature>
<feature type="compositionally biased region" description="Basic and acidic residues" evidence="2">
    <location>
        <begin position="518"/>
        <end position="530"/>
    </location>
</feature>
<feature type="compositionally biased region" description="Gly residues" evidence="2">
    <location>
        <begin position="1399"/>
        <end position="1408"/>
    </location>
</feature>
<feature type="compositionally biased region" description="Polar residues" evidence="2">
    <location>
        <begin position="155"/>
        <end position="172"/>
    </location>
</feature>
<dbReference type="GO" id="GO:0005543">
    <property type="term" value="F:phospholipid binding"/>
    <property type="evidence" value="ECO:0007669"/>
    <property type="project" value="InterPro"/>
</dbReference>
<feature type="compositionally biased region" description="Pro residues" evidence="2">
    <location>
        <begin position="1"/>
        <end position="10"/>
    </location>
</feature>
<accession>A0A084FVS9</accession>
<evidence type="ECO:0000313" key="5">
    <source>
        <dbReference type="Proteomes" id="UP000028545"/>
    </source>
</evidence>
<evidence type="ECO:0000313" key="4">
    <source>
        <dbReference type="EMBL" id="KEZ39191.1"/>
    </source>
</evidence>
<keyword evidence="1" id="KW-0175">Coiled coil</keyword>
<feature type="region of interest" description="Disordered" evidence="2">
    <location>
        <begin position="1199"/>
        <end position="1284"/>
    </location>
</feature>
<dbReference type="OMA" id="LHHAHRM"/>
<dbReference type="GO" id="GO:0032065">
    <property type="term" value="P:maintenance of protein location in cell cortex"/>
    <property type="evidence" value="ECO:0007669"/>
    <property type="project" value="InterPro"/>
</dbReference>
<feature type="region of interest" description="Disordered" evidence="2">
    <location>
        <begin position="365"/>
        <end position="401"/>
    </location>
</feature>
<organism evidence="4 5">
    <name type="scientific">Pseudallescheria apiosperma</name>
    <name type="common">Scedosporium apiospermum</name>
    <dbReference type="NCBI Taxonomy" id="563466"/>
    <lineage>
        <taxon>Eukaryota</taxon>
        <taxon>Fungi</taxon>
        <taxon>Dikarya</taxon>
        <taxon>Ascomycota</taxon>
        <taxon>Pezizomycotina</taxon>
        <taxon>Sordariomycetes</taxon>
        <taxon>Hypocreomycetidae</taxon>
        <taxon>Microascales</taxon>
        <taxon>Microascaceae</taxon>
        <taxon>Scedosporium</taxon>
    </lineage>
</organism>
<gene>
    <name evidence="4" type="ORF">SAPIO_CDS9849</name>
</gene>
<feature type="region of interest" description="Disordered" evidence="2">
    <location>
        <begin position="1778"/>
        <end position="1813"/>
    </location>
</feature>
<dbReference type="InterPro" id="IPR024774">
    <property type="entry name" value="PH_dom-Mcp5-type"/>
</dbReference>
<dbReference type="VEuPathDB" id="FungiDB:SAPIO_CDS9849"/>
<feature type="coiled-coil region" evidence="1">
    <location>
        <begin position="54"/>
        <end position="122"/>
    </location>
</feature>
<feature type="region of interest" description="Disordered" evidence="2">
    <location>
        <begin position="1323"/>
        <end position="1446"/>
    </location>
</feature>
<dbReference type="CDD" id="cd13365">
    <property type="entry name" value="PH_PLC_plant-like"/>
    <property type="match status" value="1"/>
</dbReference>
<comment type="caution">
    <text evidence="4">The sequence shown here is derived from an EMBL/GenBank/DDBJ whole genome shotgun (WGS) entry which is preliminary data.</text>
</comment>
<feature type="compositionally biased region" description="Low complexity" evidence="2">
    <location>
        <begin position="1652"/>
        <end position="1665"/>
    </location>
</feature>
<dbReference type="GO" id="GO:0005739">
    <property type="term" value="C:mitochondrion"/>
    <property type="evidence" value="ECO:0007669"/>
    <property type="project" value="TreeGrafter"/>
</dbReference>
<dbReference type="PANTHER" id="PTHR28190">
    <property type="entry name" value="NUCLEAR MIGRATION PROTEIN NUM1"/>
    <property type="match status" value="1"/>
</dbReference>
<feature type="region of interest" description="Disordered" evidence="2">
    <location>
        <begin position="444"/>
        <end position="702"/>
    </location>
</feature>
<dbReference type="OrthoDB" id="2149224at2759"/>